<dbReference type="OrthoDB" id="6111639at2759"/>
<organism evidence="3 4">
    <name type="scientific">Mytilus coruscus</name>
    <name type="common">Sea mussel</name>
    <dbReference type="NCBI Taxonomy" id="42192"/>
    <lineage>
        <taxon>Eukaryota</taxon>
        <taxon>Metazoa</taxon>
        <taxon>Spiralia</taxon>
        <taxon>Lophotrochozoa</taxon>
        <taxon>Mollusca</taxon>
        <taxon>Bivalvia</taxon>
        <taxon>Autobranchia</taxon>
        <taxon>Pteriomorphia</taxon>
        <taxon>Mytilida</taxon>
        <taxon>Mytiloidea</taxon>
        <taxon>Mytilidae</taxon>
        <taxon>Mytilinae</taxon>
        <taxon>Mytilus</taxon>
    </lineage>
</organism>
<gene>
    <name evidence="3" type="ORF">MCOR_13027</name>
</gene>
<keyword evidence="4" id="KW-1185">Reference proteome</keyword>
<feature type="compositionally biased region" description="Polar residues" evidence="1">
    <location>
        <begin position="224"/>
        <end position="238"/>
    </location>
</feature>
<evidence type="ECO:0000256" key="1">
    <source>
        <dbReference type="SAM" id="MobiDB-lite"/>
    </source>
</evidence>
<feature type="region of interest" description="Disordered" evidence="1">
    <location>
        <begin position="222"/>
        <end position="282"/>
    </location>
</feature>
<dbReference type="Proteomes" id="UP000507470">
    <property type="component" value="Unassembled WGS sequence"/>
</dbReference>
<feature type="compositionally biased region" description="Basic and acidic residues" evidence="1">
    <location>
        <begin position="273"/>
        <end position="282"/>
    </location>
</feature>
<evidence type="ECO:0000313" key="4">
    <source>
        <dbReference type="Proteomes" id="UP000507470"/>
    </source>
</evidence>
<dbReference type="EMBL" id="CACVKT020002179">
    <property type="protein sequence ID" value="CAC5376358.1"/>
    <property type="molecule type" value="Genomic_DNA"/>
</dbReference>
<sequence>MLNLVCTILLIIPHILKGQQNAKDGKITGSLQITCPEISCELHHFPQEHCKVQTFFTYHGVSCQSCVEDICHGSQVVADSLIGDVTQVQNLNTVDTMKADTGNIKKKWNKVSYINRLGSVFGNKPNVRNLRNPLEPGNEGTTNNQHMQEHSLVPVPSKGIDSLQPKSQIKCPEIECHHHHQPKAHCMVDSYFIYHGEKCKGCIEDICLGSHIVDEILIGKNKSQDSSNPETLPLTNQGVGDRMTFRDWRSRNSQPPLSERHSHGSNGQINQEPLHHNHHQEPTERIISGNWRSEHAQLPLSEKHVQNRNGQANHENILPNQHQGARGRLLSGNWRSRNPQPLVTQSGVQNSNGELNLSRNPFFSRREHNFRNMNSQWKQTKTNGLQTNEHINSNMTLVEIQILIHLQKFQQVYQPYKIQTIMKKA</sequence>
<protein>
    <submittedName>
        <fullName evidence="3">Uncharacterized protein</fullName>
    </submittedName>
</protein>
<dbReference type="AlphaFoldDB" id="A0A6J8AZB8"/>
<keyword evidence="2" id="KW-0732">Signal</keyword>
<evidence type="ECO:0000313" key="3">
    <source>
        <dbReference type="EMBL" id="CAC5376358.1"/>
    </source>
</evidence>
<proteinExistence type="predicted"/>
<feature type="signal peptide" evidence="2">
    <location>
        <begin position="1"/>
        <end position="18"/>
    </location>
</feature>
<name>A0A6J8AZB8_MYTCO</name>
<accession>A0A6J8AZB8</accession>
<reference evidence="3 4" key="1">
    <citation type="submission" date="2020-06" db="EMBL/GenBank/DDBJ databases">
        <authorList>
            <person name="Li R."/>
            <person name="Bekaert M."/>
        </authorList>
    </citation>
    <scope>NUCLEOTIDE SEQUENCE [LARGE SCALE GENOMIC DNA]</scope>
    <source>
        <strain evidence="4">wild</strain>
    </source>
</reference>
<evidence type="ECO:0000256" key="2">
    <source>
        <dbReference type="SAM" id="SignalP"/>
    </source>
</evidence>
<feature type="chain" id="PRO_5026835155" evidence="2">
    <location>
        <begin position="19"/>
        <end position="425"/>
    </location>
</feature>